<keyword evidence="11" id="KW-0175">Coiled coil</keyword>
<dbReference type="PROSITE" id="PS50111">
    <property type="entry name" value="CHEMOTAXIS_TRANSDUC_2"/>
    <property type="match status" value="1"/>
</dbReference>
<evidence type="ECO:0000256" key="12">
    <source>
        <dbReference type="SAM" id="MobiDB-lite"/>
    </source>
</evidence>
<evidence type="ECO:0000256" key="13">
    <source>
        <dbReference type="SAM" id="Phobius"/>
    </source>
</evidence>
<dbReference type="GO" id="GO:0007165">
    <property type="term" value="P:signal transduction"/>
    <property type="evidence" value="ECO:0007669"/>
    <property type="project" value="UniProtKB-KW"/>
</dbReference>
<dbReference type="EMBL" id="RJLM01000002">
    <property type="protein sequence ID" value="RWX56040.1"/>
    <property type="molecule type" value="Genomic_DNA"/>
</dbReference>
<accession>A0A444JSJ4</accession>
<feature type="region of interest" description="Disordered" evidence="12">
    <location>
        <begin position="593"/>
        <end position="623"/>
    </location>
</feature>
<dbReference type="CDD" id="cd12912">
    <property type="entry name" value="PDC2_MCP_like"/>
    <property type="match status" value="1"/>
</dbReference>
<feature type="coiled-coil region" evidence="11">
    <location>
        <begin position="422"/>
        <end position="449"/>
    </location>
</feature>
<evidence type="ECO:0000256" key="10">
    <source>
        <dbReference type="PROSITE-ProRule" id="PRU00284"/>
    </source>
</evidence>
<evidence type="ECO:0000256" key="4">
    <source>
        <dbReference type="ARBA" id="ARBA00022500"/>
    </source>
</evidence>
<feature type="compositionally biased region" description="Polar residues" evidence="12">
    <location>
        <begin position="593"/>
        <end position="603"/>
    </location>
</feature>
<dbReference type="PANTHER" id="PTHR32089:SF117">
    <property type="entry name" value="METHYL ACCEPTING SENSORY TRANSDUCER WITH CACHE_1 SMALL MOLECULE BINDING DOMAIN"/>
    <property type="match status" value="1"/>
</dbReference>
<dbReference type="PROSITE" id="PS50885">
    <property type="entry name" value="HAMP"/>
    <property type="match status" value="1"/>
</dbReference>
<reference evidence="17 18" key="1">
    <citation type="submission" date="2018-11" db="EMBL/GenBank/DDBJ databases">
        <title>Photobacterium sp. BEI247 sp. nov., a marine bacterium isolated from Yongle Blue Hole in the South China Sea.</title>
        <authorList>
            <person name="Wang X."/>
        </authorList>
    </citation>
    <scope>NUCLEOTIDE SEQUENCE [LARGE SCALE GENOMIC DNA]</scope>
    <source>
        <strain evidence="18">BEI247</strain>
    </source>
</reference>
<dbReference type="Gene3D" id="3.30.450.20">
    <property type="entry name" value="PAS domain"/>
    <property type="match status" value="2"/>
</dbReference>
<keyword evidence="7 13" id="KW-0472">Membrane</keyword>
<dbReference type="Pfam" id="PF00672">
    <property type="entry name" value="HAMP"/>
    <property type="match status" value="1"/>
</dbReference>
<keyword evidence="14" id="KW-0732">Signal</keyword>
<evidence type="ECO:0000256" key="7">
    <source>
        <dbReference type="ARBA" id="ARBA00023136"/>
    </source>
</evidence>
<gene>
    <name evidence="17" type="ORF">EDI28_07030</name>
</gene>
<dbReference type="RefSeq" id="WP_128783129.1">
    <property type="nucleotide sequence ID" value="NZ_RJLM01000002.1"/>
</dbReference>
<dbReference type="SUPFAM" id="SSF58104">
    <property type="entry name" value="Methyl-accepting chemotaxis protein (MCP) signaling domain"/>
    <property type="match status" value="1"/>
</dbReference>
<dbReference type="PRINTS" id="PR00260">
    <property type="entry name" value="CHEMTRNSDUCR"/>
</dbReference>
<dbReference type="PANTHER" id="PTHR32089">
    <property type="entry name" value="METHYL-ACCEPTING CHEMOTAXIS PROTEIN MCPB"/>
    <property type="match status" value="1"/>
</dbReference>
<feature type="compositionally biased region" description="Low complexity" evidence="12">
    <location>
        <begin position="604"/>
        <end position="623"/>
    </location>
</feature>
<comment type="caution">
    <text evidence="17">The sequence shown here is derived from an EMBL/GenBank/DDBJ whole genome shotgun (WGS) entry which is preliminary data.</text>
</comment>
<keyword evidence="5 13" id="KW-0812">Transmembrane</keyword>
<dbReference type="InterPro" id="IPR029151">
    <property type="entry name" value="Sensor-like_sf"/>
</dbReference>
<evidence type="ECO:0000256" key="1">
    <source>
        <dbReference type="ARBA" id="ARBA00004533"/>
    </source>
</evidence>
<dbReference type="SMART" id="SM00283">
    <property type="entry name" value="MA"/>
    <property type="match status" value="1"/>
</dbReference>
<keyword evidence="4" id="KW-0145">Chemotaxis</keyword>
<evidence type="ECO:0000256" key="6">
    <source>
        <dbReference type="ARBA" id="ARBA00022989"/>
    </source>
</evidence>
<feature type="signal peptide" evidence="14">
    <location>
        <begin position="1"/>
        <end position="20"/>
    </location>
</feature>
<feature type="chain" id="PRO_5018978254" evidence="14">
    <location>
        <begin position="21"/>
        <end position="623"/>
    </location>
</feature>
<dbReference type="GO" id="GO:0006935">
    <property type="term" value="P:chemotaxis"/>
    <property type="evidence" value="ECO:0007669"/>
    <property type="project" value="UniProtKB-KW"/>
</dbReference>
<evidence type="ECO:0000256" key="9">
    <source>
        <dbReference type="ARBA" id="ARBA00029447"/>
    </source>
</evidence>
<protein>
    <submittedName>
        <fullName evidence="17">Methyl-accepting chemotaxis protein</fullName>
    </submittedName>
</protein>
<evidence type="ECO:0000256" key="8">
    <source>
        <dbReference type="ARBA" id="ARBA00023224"/>
    </source>
</evidence>
<organism evidence="17 18">
    <name type="scientific">Photobacterium chitinilyticum</name>
    <dbReference type="NCBI Taxonomy" id="2485123"/>
    <lineage>
        <taxon>Bacteria</taxon>
        <taxon>Pseudomonadati</taxon>
        <taxon>Pseudomonadota</taxon>
        <taxon>Gammaproteobacteria</taxon>
        <taxon>Vibrionales</taxon>
        <taxon>Vibrionaceae</taxon>
        <taxon>Photobacterium</taxon>
    </lineage>
</organism>
<dbReference type="SMART" id="SM00304">
    <property type="entry name" value="HAMP"/>
    <property type="match status" value="2"/>
</dbReference>
<dbReference type="CDD" id="cd11386">
    <property type="entry name" value="MCP_signal"/>
    <property type="match status" value="1"/>
</dbReference>
<comment type="subcellular location">
    <subcellularLocation>
        <location evidence="1">Cell inner membrane</location>
    </subcellularLocation>
    <subcellularLocation>
        <location evidence="2">Cell membrane</location>
        <topology evidence="2">Multi-pass membrane protein</topology>
    </subcellularLocation>
</comment>
<comment type="similarity">
    <text evidence="9">Belongs to the methyl-accepting chemotaxis (MCP) protein family.</text>
</comment>
<evidence type="ECO:0000256" key="11">
    <source>
        <dbReference type="SAM" id="Coils"/>
    </source>
</evidence>
<dbReference type="Proteomes" id="UP000287563">
    <property type="component" value="Unassembled WGS sequence"/>
</dbReference>
<sequence length="623" mass="67554">MKFSHKLVISSTLIATGAIAALSAVLYFNSYKDITTNVTHQMETDSVSMANHIGTWLQGKEKQIRMLRQSISQATNDEGIQNLIDLPLLKQEFSVTYVGLEDRPNLIINYPFNKKDYDARKRSWYKEARAKGDINIKKPYLDTKTQKLMFAIGAPIADSRGIQGVVNGKIELDALLAILNHHSLGNSGYAYLVGDDGIIISHPDQSYNGKPLSALFAQTPTMGNKLQVAQISSEDKLLSFAPVNIKGAGWKVGLVMDSSTAYASISHMRSLIIGFMLGTAVLCFFFYQLIIARLLKPMQLISDAMRQIASGKANLGQRINTSSGDEFQDLADDFNHFMGSLQNLVGEIQTIGNNLLDTSLAAKTTAGDAASHTSNQRQEIDQLAASINEMATTSNDVAENAQQVAHYTEDANKAVCEGSNMVQNTAVAINVLSEQLEQARQTVNVLAEHSEGIESITSVISAIADQTNLLALNAAIEAARAGEQGRGFAVVADEVRSLASRTQDATSEINTMIGILREKTNETVNVIETSRKGAQKTVEEAELARDSLSKINSSIEQISGMTLQIASAAEQQSSTTEEISRNSEALLAATASLNQSASDTHNMSESLQEQSQQQQVLLGQFSH</sequence>
<feature type="transmembrane region" description="Helical" evidence="13">
    <location>
        <begin position="271"/>
        <end position="295"/>
    </location>
</feature>
<evidence type="ECO:0000259" key="16">
    <source>
        <dbReference type="PROSITE" id="PS50885"/>
    </source>
</evidence>
<dbReference type="Gene3D" id="1.10.287.950">
    <property type="entry name" value="Methyl-accepting chemotaxis protein"/>
    <property type="match status" value="1"/>
</dbReference>
<dbReference type="Pfam" id="PF00015">
    <property type="entry name" value="MCPsignal"/>
    <property type="match status" value="1"/>
</dbReference>
<dbReference type="FunFam" id="1.10.287.950:FF:000001">
    <property type="entry name" value="Methyl-accepting chemotaxis sensory transducer"/>
    <property type="match status" value="1"/>
</dbReference>
<feature type="domain" description="Methyl-accepting transducer" evidence="15">
    <location>
        <begin position="351"/>
        <end position="587"/>
    </location>
</feature>
<dbReference type="AlphaFoldDB" id="A0A444JSJ4"/>
<dbReference type="InterPro" id="IPR003660">
    <property type="entry name" value="HAMP_dom"/>
</dbReference>
<evidence type="ECO:0000256" key="5">
    <source>
        <dbReference type="ARBA" id="ARBA00022692"/>
    </source>
</evidence>
<proteinExistence type="inferred from homology"/>
<keyword evidence="8 10" id="KW-0807">Transducer</keyword>
<dbReference type="InterPro" id="IPR004090">
    <property type="entry name" value="Chemotax_Me-accpt_rcpt"/>
</dbReference>
<evidence type="ECO:0000313" key="18">
    <source>
        <dbReference type="Proteomes" id="UP000287563"/>
    </source>
</evidence>
<evidence type="ECO:0000256" key="3">
    <source>
        <dbReference type="ARBA" id="ARBA00022475"/>
    </source>
</evidence>
<evidence type="ECO:0000313" key="17">
    <source>
        <dbReference type="EMBL" id="RWX56040.1"/>
    </source>
</evidence>
<evidence type="ECO:0000256" key="14">
    <source>
        <dbReference type="SAM" id="SignalP"/>
    </source>
</evidence>
<dbReference type="OrthoDB" id="2489132at2"/>
<name>A0A444JSJ4_9GAMM</name>
<feature type="domain" description="HAMP" evidence="16">
    <location>
        <begin position="292"/>
        <end position="346"/>
    </location>
</feature>
<dbReference type="InterPro" id="IPR004089">
    <property type="entry name" value="MCPsignal_dom"/>
</dbReference>
<dbReference type="CDD" id="cd06225">
    <property type="entry name" value="HAMP"/>
    <property type="match status" value="1"/>
</dbReference>
<evidence type="ECO:0000259" key="15">
    <source>
        <dbReference type="PROSITE" id="PS50111"/>
    </source>
</evidence>
<keyword evidence="6 13" id="KW-1133">Transmembrane helix</keyword>
<dbReference type="Pfam" id="PF02743">
    <property type="entry name" value="dCache_1"/>
    <property type="match status" value="1"/>
</dbReference>
<dbReference type="SUPFAM" id="SSF103190">
    <property type="entry name" value="Sensory domain-like"/>
    <property type="match status" value="1"/>
</dbReference>
<dbReference type="GO" id="GO:0004888">
    <property type="term" value="F:transmembrane signaling receptor activity"/>
    <property type="evidence" value="ECO:0007669"/>
    <property type="project" value="InterPro"/>
</dbReference>
<keyword evidence="18" id="KW-1185">Reference proteome</keyword>
<evidence type="ECO:0000256" key="2">
    <source>
        <dbReference type="ARBA" id="ARBA00004651"/>
    </source>
</evidence>
<dbReference type="InterPro" id="IPR033479">
    <property type="entry name" value="dCache_1"/>
</dbReference>
<keyword evidence="3" id="KW-1003">Cell membrane</keyword>
<dbReference type="GO" id="GO:0005886">
    <property type="term" value="C:plasma membrane"/>
    <property type="evidence" value="ECO:0007669"/>
    <property type="project" value="UniProtKB-SubCell"/>
</dbReference>